<gene>
    <name evidence="1" type="ordered locus">MEALZ_0529</name>
</gene>
<proteinExistence type="predicted"/>
<dbReference type="AlphaFoldDB" id="G4SZ77"/>
<protein>
    <submittedName>
        <fullName evidence="1">Uncharacterized protein</fullName>
    </submittedName>
</protein>
<organism evidence="1 2">
    <name type="scientific">Methylotuvimicrobium alcaliphilum (strain DSM 19304 / NCIMB 14124 / VKM B-2133 / 20Z)</name>
    <name type="common">Methylomicrobium alcaliphilum</name>
    <dbReference type="NCBI Taxonomy" id="1091494"/>
    <lineage>
        <taxon>Bacteria</taxon>
        <taxon>Pseudomonadati</taxon>
        <taxon>Pseudomonadota</taxon>
        <taxon>Gammaproteobacteria</taxon>
        <taxon>Methylococcales</taxon>
        <taxon>Methylococcaceae</taxon>
        <taxon>Methylotuvimicrobium</taxon>
    </lineage>
</organism>
<reference evidence="2" key="1">
    <citation type="journal article" date="2012" name="J. Bacteriol.">
        <title>Genome sequence of the haloalkaliphilic methanotrophic bacterium Methylomicrobium alcaliphilum 20Z.</title>
        <authorList>
            <person name="Vuilleumier S."/>
            <person name="Khmelenina V.N."/>
            <person name="Bringel F."/>
            <person name="Reshetnikov A.S."/>
            <person name="Lajus A."/>
            <person name="Mangenot S."/>
            <person name="Rouy Z."/>
            <person name="Op den Camp H.J."/>
            <person name="Jetten M.S."/>
            <person name="Dispirito A.A."/>
            <person name="Dunfield P."/>
            <person name="Klotz M.G."/>
            <person name="Semrau J.D."/>
            <person name="Stein L.Y."/>
            <person name="Barbe V."/>
            <person name="Medigue C."/>
            <person name="Trotsenko Y.A."/>
            <person name="Kalyuzhnaya M.G."/>
        </authorList>
    </citation>
    <scope>NUCLEOTIDE SEQUENCE [LARGE SCALE GENOMIC DNA]</scope>
    <source>
        <strain evidence="2">DSM 19304 / NCIMB 14124 / VKM B-2133 / 20Z</strain>
    </source>
</reference>
<dbReference type="KEGG" id="mah:MEALZ_0529"/>
<keyword evidence="2" id="KW-1185">Reference proteome</keyword>
<dbReference type="Proteomes" id="UP000008315">
    <property type="component" value="Chromosome"/>
</dbReference>
<dbReference type="EMBL" id="FO082060">
    <property type="protein sequence ID" value="CCE22227.1"/>
    <property type="molecule type" value="Genomic_DNA"/>
</dbReference>
<accession>G4SZ77</accession>
<evidence type="ECO:0000313" key="2">
    <source>
        <dbReference type="Proteomes" id="UP000008315"/>
    </source>
</evidence>
<evidence type="ECO:0000313" key="1">
    <source>
        <dbReference type="EMBL" id="CCE22227.1"/>
    </source>
</evidence>
<dbReference type="STRING" id="1091494.MEALZ_0529"/>
<dbReference type="HOGENOM" id="CLU_2955214_0_0_6"/>
<name>G4SZ77_META2</name>
<sequence>MEYNSVIPFALQISAVPKEAPGCMAPHLTLGEGLGSRRPLTDPRCRILIYDGYIKPVQQ</sequence>